<sequence>MQTFLNNRYQIIQPLAAGGFGHTFLAEDTHLPSRRRCVIKQLKPIAQNAQVYQLTKQRFQREATILEKLGASHDQIPQLYAYFEENQEFYLVQEFIEGETLTEQIQKQGKLSDRTVEKILIDILPILNFIHSQGIIHRDIKPDNIILRQRDSKPVLIDFGALKETMMTVANPQSNPTHSMVIGTPGFMSVEQAAGKPTYSSDLYSLGLTAIYLLTGKLPQELQINPQTNEFIWHQYAANINPNLAAVLDRSIKTLPGDRYSTARQMLDALQTSPTPVNPNNLSQQATVAVSPGKASRQTVPLPSTSSGWGMGAKVAIAAGIVKLHLICSHL</sequence>
<dbReference type="GO" id="GO:0016301">
    <property type="term" value="F:kinase activity"/>
    <property type="evidence" value="ECO:0007669"/>
    <property type="project" value="UniProtKB-KW"/>
</dbReference>
<evidence type="ECO:0000256" key="1">
    <source>
        <dbReference type="ARBA" id="ARBA00012513"/>
    </source>
</evidence>
<dbReference type="Gene3D" id="3.30.200.20">
    <property type="entry name" value="Phosphorylase Kinase, domain 1"/>
    <property type="match status" value="1"/>
</dbReference>
<dbReference type="Pfam" id="PF00069">
    <property type="entry name" value="Pkinase"/>
    <property type="match status" value="1"/>
</dbReference>
<keyword evidence="2" id="KW-0723">Serine/threonine-protein kinase</keyword>
<dbReference type="RefSeq" id="WP_413270933.1">
    <property type="nucleotide sequence ID" value="NZ_JBHFNQ010000104.1"/>
</dbReference>
<dbReference type="CDD" id="cd14014">
    <property type="entry name" value="STKc_PknB_like"/>
    <property type="match status" value="1"/>
</dbReference>
<dbReference type="PROSITE" id="PS50011">
    <property type="entry name" value="PROTEIN_KINASE_DOM"/>
    <property type="match status" value="1"/>
</dbReference>
<dbReference type="PANTHER" id="PTHR24363">
    <property type="entry name" value="SERINE/THREONINE PROTEIN KINASE"/>
    <property type="match status" value="1"/>
</dbReference>
<reference evidence="10 11" key="1">
    <citation type="submission" date="2024-09" db="EMBL/GenBank/DDBJ databases">
        <title>Floridaenema gen nov. (Aerosakkonemataceae, Aerosakkonematales ord. nov., Cyanobacteria) from benthic tropical and subtropical fresh waters, with the description of four new species.</title>
        <authorList>
            <person name="Moretto J.A."/>
            <person name="Berthold D.E."/>
            <person name="Lefler F.W."/>
            <person name="Huang I.-S."/>
            <person name="Laughinghouse H. IV."/>
        </authorList>
    </citation>
    <scope>NUCLEOTIDE SEQUENCE [LARGE SCALE GENOMIC DNA]</scope>
    <source>
        <strain evidence="10 11">BLCC-F46</strain>
    </source>
</reference>
<evidence type="ECO:0000256" key="2">
    <source>
        <dbReference type="ARBA" id="ARBA00022527"/>
    </source>
</evidence>
<dbReference type="PROSITE" id="PS00108">
    <property type="entry name" value="PROTEIN_KINASE_ST"/>
    <property type="match status" value="1"/>
</dbReference>
<evidence type="ECO:0000256" key="3">
    <source>
        <dbReference type="ARBA" id="ARBA00022679"/>
    </source>
</evidence>
<feature type="domain" description="Protein kinase" evidence="9">
    <location>
        <begin position="9"/>
        <end position="271"/>
    </location>
</feature>
<keyword evidence="6" id="KW-0067">ATP-binding</keyword>
<proteinExistence type="predicted"/>
<evidence type="ECO:0000313" key="11">
    <source>
        <dbReference type="Proteomes" id="UP001576774"/>
    </source>
</evidence>
<keyword evidence="5 10" id="KW-0418">Kinase</keyword>
<comment type="caution">
    <text evidence="10">The sequence shown here is derived from an EMBL/GenBank/DDBJ whole genome shotgun (WGS) entry which is preliminary data.</text>
</comment>
<evidence type="ECO:0000256" key="4">
    <source>
        <dbReference type="ARBA" id="ARBA00022741"/>
    </source>
</evidence>
<evidence type="ECO:0000313" key="10">
    <source>
        <dbReference type="EMBL" id="MFB2877841.1"/>
    </source>
</evidence>
<dbReference type="SMART" id="SM00220">
    <property type="entry name" value="S_TKc"/>
    <property type="match status" value="1"/>
</dbReference>
<dbReference type="InterPro" id="IPR008271">
    <property type="entry name" value="Ser/Thr_kinase_AS"/>
</dbReference>
<dbReference type="EC" id="2.7.11.1" evidence="1"/>
<gene>
    <name evidence="10" type="ORF">ACE1CC_13380</name>
</gene>
<dbReference type="InterPro" id="IPR011009">
    <property type="entry name" value="Kinase-like_dom_sf"/>
</dbReference>
<evidence type="ECO:0000259" key="9">
    <source>
        <dbReference type="PROSITE" id="PS50011"/>
    </source>
</evidence>
<accession>A0ABV4X6C2</accession>
<dbReference type="SUPFAM" id="SSF56112">
    <property type="entry name" value="Protein kinase-like (PK-like)"/>
    <property type="match status" value="1"/>
</dbReference>
<keyword evidence="11" id="KW-1185">Reference proteome</keyword>
<dbReference type="Proteomes" id="UP001576774">
    <property type="component" value="Unassembled WGS sequence"/>
</dbReference>
<dbReference type="InterPro" id="IPR000719">
    <property type="entry name" value="Prot_kinase_dom"/>
</dbReference>
<comment type="catalytic activity">
    <reaction evidence="8">
        <text>L-seryl-[protein] + ATP = O-phospho-L-seryl-[protein] + ADP + H(+)</text>
        <dbReference type="Rhea" id="RHEA:17989"/>
        <dbReference type="Rhea" id="RHEA-COMP:9863"/>
        <dbReference type="Rhea" id="RHEA-COMP:11604"/>
        <dbReference type="ChEBI" id="CHEBI:15378"/>
        <dbReference type="ChEBI" id="CHEBI:29999"/>
        <dbReference type="ChEBI" id="CHEBI:30616"/>
        <dbReference type="ChEBI" id="CHEBI:83421"/>
        <dbReference type="ChEBI" id="CHEBI:456216"/>
        <dbReference type="EC" id="2.7.11.1"/>
    </reaction>
</comment>
<comment type="catalytic activity">
    <reaction evidence="7">
        <text>L-threonyl-[protein] + ATP = O-phospho-L-threonyl-[protein] + ADP + H(+)</text>
        <dbReference type="Rhea" id="RHEA:46608"/>
        <dbReference type="Rhea" id="RHEA-COMP:11060"/>
        <dbReference type="Rhea" id="RHEA-COMP:11605"/>
        <dbReference type="ChEBI" id="CHEBI:15378"/>
        <dbReference type="ChEBI" id="CHEBI:30013"/>
        <dbReference type="ChEBI" id="CHEBI:30616"/>
        <dbReference type="ChEBI" id="CHEBI:61977"/>
        <dbReference type="ChEBI" id="CHEBI:456216"/>
        <dbReference type="EC" id="2.7.11.1"/>
    </reaction>
</comment>
<keyword evidence="4" id="KW-0547">Nucleotide-binding</keyword>
<evidence type="ECO:0000256" key="7">
    <source>
        <dbReference type="ARBA" id="ARBA00047899"/>
    </source>
</evidence>
<evidence type="ECO:0000256" key="6">
    <source>
        <dbReference type="ARBA" id="ARBA00022840"/>
    </source>
</evidence>
<evidence type="ECO:0000256" key="5">
    <source>
        <dbReference type="ARBA" id="ARBA00022777"/>
    </source>
</evidence>
<dbReference type="PANTHER" id="PTHR24363:SF0">
    <property type="entry name" value="SERINE_THREONINE KINASE LIKE DOMAIN CONTAINING 1"/>
    <property type="match status" value="1"/>
</dbReference>
<keyword evidence="3" id="KW-0808">Transferase</keyword>
<evidence type="ECO:0000256" key="8">
    <source>
        <dbReference type="ARBA" id="ARBA00048679"/>
    </source>
</evidence>
<name>A0ABV4X6C2_9CYAN</name>
<dbReference type="EMBL" id="JBHFNQ010000104">
    <property type="protein sequence ID" value="MFB2877841.1"/>
    <property type="molecule type" value="Genomic_DNA"/>
</dbReference>
<protein>
    <recommendedName>
        <fullName evidence="1">non-specific serine/threonine protein kinase</fullName>
        <ecNumber evidence="1">2.7.11.1</ecNumber>
    </recommendedName>
</protein>
<organism evidence="10 11">
    <name type="scientific">Floridaenema aerugineum BLCC-F46</name>
    <dbReference type="NCBI Taxonomy" id="3153654"/>
    <lineage>
        <taxon>Bacteria</taxon>
        <taxon>Bacillati</taxon>
        <taxon>Cyanobacteriota</taxon>
        <taxon>Cyanophyceae</taxon>
        <taxon>Oscillatoriophycideae</taxon>
        <taxon>Aerosakkonematales</taxon>
        <taxon>Aerosakkonemataceae</taxon>
        <taxon>Floridanema</taxon>
        <taxon>Floridanema aerugineum</taxon>
    </lineage>
</organism>
<dbReference type="Gene3D" id="1.10.510.10">
    <property type="entry name" value="Transferase(Phosphotransferase) domain 1"/>
    <property type="match status" value="1"/>
</dbReference>